<dbReference type="AlphaFoldDB" id="A0A9W6CBY0"/>
<keyword evidence="2" id="KW-1185">Reference proteome</keyword>
<reference evidence="1 2" key="1">
    <citation type="journal article" date="2023" name="Int. J. Syst. Evol. Microbiol.">
        <title>Sellimonas catena sp. nov., isolated from human faeces.</title>
        <authorList>
            <person name="Hisatomi A."/>
            <person name="Ohkuma M."/>
            <person name="Sakamoto M."/>
        </authorList>
    </citation>
    <scope>NUCLEOTIDE SEQUENCE [LARGE SCALE GENOMIC DNA]</scope>
    <source>
        <strain evidence="1 2">12EGH17</strain>
    </source>
</reference>
<dbReference type="EMBL" id="BSBO01000075">
    <property type="protein sequence ID" value="GLG06365.1"/>
    <property type="molecule type" value="Genomic_DNA"/>
</dbReference>
<dbReference type="Proteomes" id="UP001145145">
    <property type="component" value="Unassembled WGS sequence"/>
</dbReference>
<name>A0A9W6CBY0_9FIRM</name>
<evidence type="ECO:0000313" key="1">
    <source>
        <dbReference type="EMBL" id="GLG06365.1"/>
    </source>
</evidence>
<proteinExistence type="predicted"/>
<organism evidence="1 2">
    <name type="scientific">Sellimonas catena</name>
    <dbReference type="NCBI Taxonomy" id="2994035"/>
    <lineage>
        <taxon>Bacteria</taxon>
        <taxon>Bacillati</taxon>
        <taxon>Bacillota</taxon>
        <taxon>Clostridia</taxon>
        <taxon>Lachnospirales</taxon>
        <taxon>Lachnospiraceae</taxon>
        <taxon>Sellimonas</taxon>
    </lineage>
</organism>
<sequence length="66" mass="7668">MGIIKDAITIGKILSSVIIMFNLDSIRENELKNYAKLYQSEWIEKCKTESEVEQYLITKAKEITKN</sequence>
<accession>A0A9W6CBY0</accession>
<comment type="caution">
    <text evidence="1">The sequence shown here is derived from an EMBL/GenBank/DDBJ whole genome shotgun (WGS) entry which is preliminary data.</text>
</comment>
<evidence type="ECO:0000313" key="2">
    <source>
        <dbReference type="Proteomes" id="UP001145145"/>
    </source>
</evidence>
<protein>
    <submittedName>
        <fullName evidence="1">Uncharacterized protein</fullName>
    </submittedName>
</protein>
<dbReference type="RefSeq" id="WP_281874442.1">
    <property type="nucleotide sequence ID" value="NZ_BSBO01000075.1"/>
</dbReference>
<gene>
    <name evidence="1" type="ORF">Selli1_35390</name>
</gene>